<gene>
    <name evidence="2" type="ORF">AOB60_02050</name>
</gene>
<evidence type="ECO:0000313" key="3">
    <source>
        <dbReference type="Proteomes" id="UP000236047"/>
    </source>
</evidence>
<dbReference type="Proteomes" id="UP000236047">
    <property type="component" value="Unassembled WGS sequence"/>
</dbReference>
<protein>
    <submittedName>
        <fullName evidence="2">Uncharacterized protein</fullName>
    </submittedName>
</protein>
<dbReference type="EMBL" id="LJSN01000002">
    <property type="protein sequence ID" value="PNE39909.1"/>
    <property type="molecule type" value="Genomic_DNA"/>
</dbReference>
<evidence type="ECO:0000256" key="1">
    <source>
        <dbReference type="SAM" id="MobiDB-lite"/>
    </source>
</evidence>
<organism evidence="2 3">
    <name type="scientific">Streptomyces noursei</name>
    <name type="common">Streptomyces albulus</name>
    <dbReference type="NCBI Taxonomy" id="1971"/>
    <lineage>
        <taxon>Bacteria</taxon>
        <taxon>Bacillati</taxon>
        <taxon>Actinomycetota</taxon>
        <taxon>Actinomycetes</taxon>
        <taxon>Kitasatosporales</taxon>
        <taxon>Streptomycetaceae</taxon>
        <taxon>Streptomyces</taxon>
    </lineage>
</organism>
<comment type="caution">
    <text evidence="2">The sequence shown here is derived from an EMBL/GenBank/DDBJ whole genome shotgun (WGS) entry which is preliminary data.</text>
</comment>
<accession>A0A2N8PFW3</accession>
<name>A0A2N8PFW3_STRNR</name>
<proteinExistence type="predicted"/>
<reference evidence="3" key="1">
    <citation type="submission" date="2015-09" db="EMBL/GenBank/DDBJ databases">
        <authorList>
            <person name="Graham D.E."/>
            <person name="Mahan K.M."/>
            <person name="Klingeman D.M."/>
            <person name="Fida T."/>
            <person name="Giannone R.J."/>
            <person name="Hettich R.L."/>
            <person name="Parry R.J."/>
            <person name="Spain J.C."/>
        </authorList>
    </citation>
    <scope>NUCLEOTIDE SEQUENCE [LARGE SCALE GENOMIC DNA]</scope>
    <source>
        <strain evidence="3">JCM 4701</strain>
    </source>
</reference>
<sequence length="91" mass="9651">MGLDGVPAGDHQRVGGVDGEDVGQEPAVQVCQVHVAVAALAVVSSGKAASHTSLIGRLVSVRSMGHYSMSRSRFRKSIRSWRCPLARTVRP</sequence>
<keyword evidence="3" id="KW-1185">Reference proteome</keyword>
<dbReference type="AlphaFoldDB" id="A0A2N8PFW3"/>
<evidence type="ECO:0000313" key="2">
    <source>
        <dbReference type="EMBL" id="PNE39909.1"/>
    </source>
</evidence>
<feature type="region of interest" description="Disordered" evidence="1">
    <location>
        <begin position="1"/>
        <end position="21"/>
    </location>
</feature>